<gene>
    <name evidence="5" type="ORF">Asru_0017_02</name>
</gene>
<dbReference type="CDD" id="cd00834">
    <property type="entry name" value="KAS_I_II"/>
    <property type="match status" value="1"/>
</dbReference>
<dbReference type="NCBIfam" id="NF006618">
    <property type="entry name" value="PRK09185.1"/>
    <property type="match status" value="1"/>
</dbReference>
<dbReference type="InterPro" id="IPR000794">
    <property type="entry name" value="Beta-ketoacyl_synthase"/>
</dbReference>
<reference evidence="5 6" key="1">
    <citation type="submission" date="2012-11" db="EMBL/GenBank/DDBJ databases">
        <title>Whole genome sequence of Acidisphaera rubrifaciens HS-AP3.</title>
        <authorList>
            <person name="Azuma Y."/>
            <person name="Higashiura N."/>
            <person name="Hirakawa H."/>
            <person name="Matsushita K."/>
        </authorList>
    </citation>
    <scope>NUCLEOTIDE SEQUENCE [LARGE SCALE GENOMIC DNA]</scope>
    <source>
        <strain evidence="5 6">HS-AP3</strain>
    </source>
</reference>
<dbReference type="InterPro" id="IPR018201">
    <property type="entry name" value="Ketoacyl_synth_AS"/>
</dbReference>
<dbReference type="InterPro" id="IPR014030">
    <property type="entry name" value="Ketoacyl_synth_N"/>
</dbReference>
<dbReference type="Proteomes" id="UP000032680">
    <property type="component" value="Unassembled WGS sequence"/>
</dbReference>
<dbReference type="PANTHER" id="PTHR11712:SF320">
    <property type="entry name" value="BETA-KETOACYL SYNTHASE"/>
    <property type="match status" value="1"/>
</dbReference>
<dbReference type="SMART" id="SM00825">
    <property type="entry name" value="PKS_KS"/>
    <property type="match status" value="1"/>
</dbReference>
<dbReference type="AlphaFoldDB" id="A0A0D6P2K1"/>
<dbReference type="GO" id="GO:0004315">
    <property type="term" value="F:3-oxoacyl-[acyl-carrier-protein] synthase activity"/>
    <property type="evidence" value="ECO:0007669"/>
    <property type="project" value="InterPro"/>
</dbReference>
<protein>
    <submittedName>
        <fullName evidence="5">3-oxoacyl-(Acyl carrier protein) synthase I</fullName>
    </submittedName>
</protein>
<dbReference type="GO" id="GO:0005829">
    <property type="term" value="C:cytosol"/>
    <property type="evidence" value="ECO:0007669"/>
    <property type="project" value="TreeGrafter"/>
</dbReference>
<comment type="caution">
    <text evidence="5">The sequence shown here is derived from an EMBL/GenBank/DDBJ whole genome shotgun (WGS) entry which is preliminary data.</text>
</comment>
<sequence length="391" mass="39610">MEALVVSAATAVSAVGHGRAAHARALRARRGGLRPNDYDPAVGGWIGRVEGVEEHRLPAALAAYDCRNHRLADMALDCDGFAAAVGRARARHGADRIAVVLGTSTSGVTAAEDAYRARAADGALPDWFDFDNTQDLGALARFVRDRLGLRGPALSVSTACASSARSFMDAAALIRVGIVDAAVVGGADSLCRMTLHGFAALELLAPDPCRPCAADRAGISIGEAAGFALLERAGEGEALLLGAGASSDGYHMSAPHPEGAGAVAAMRTALDAAGLAPDAIDWINLHGTATRANDAIEDMAVAAVFGDAVPASSTKGWTGHTLGACGILETVIALECMRGGFVAGCLGIDAADPAFTTGIAVANTARPVRRVLSNSFGFGGINCSLILGSAA</sequence>
<dbReference type="SUPFAM" id="SSF53901">
    <property type="entry name" value="Thiolase-like"/>
    <property type="match status" value="2"/>
</dbReference>
<dbReference type="OrthoDB" id="9808669at2"/>
<evidence type="ECO:0000256" key="2">
    <source>
        <dbReference type="ARBA" id="ARBA00022679"/>
    </source>
</evidence>
<comment type="similarity">
    <text evidence="1 3">Belongs to the thiolase-like superfamily. Beta-ketoacyl-ACP synthases family.</text>
</comment>
<accession>A0A0D6P2K1</accession>
<evidence type="ECO:0000313" key="5">
    <source>
        <dbReference type="EMBL" id="GAN75892.1"/>
    </source>
</evidence>
<feature type="domain" description="Ketosynthase family 3 (KS3)" evidence="4">
    <location>
        <begin position="1"/>
        <end position="389"/>
    </location>
</feature>
<evidence type="ECO:0000259" key="4">
    <source>
        <dbReference type="PROSITE" id="PS52004"/>
    </source>
</evidence>
<organism evidence="5 6">
    <name type="scientific">Acidisphaera rubrifaciens HS-AP3</name>
    <dbReference type="NCBI Taxonomy" id="1231350"/>
    <lineage>
        <taxon>Bacteria</taxon>
        <taxon>Pseudomonadati</taxon>
        <taxon>Pseudomonadota</taxon>
        <taxon>Alphaproteobacteria</taxon>
        <taxon>Acetobacterales</taxon>
        <taxon>Acetobacteraceae</taxon>
        <taxon>Acidisphaera</taxon>
    </lineage>
</organism>
<dbReference type="Pfam" id="PF02801">
    <property type="entry name" value="Ketoacyl-synt_C"/>
    <property type="match status" value="1"/>
</dbReference>
<dbReference type="PANTHER" id="PTHR11712">
    <property type="entry name" value="POLYKETIDE SYNTHASE-RELATED"/>
    <property type="match status" value="1"/>
</dbReference>
<dbReference type="PROSITE" id="PS00606">
    <property type="entry name" value="KS3_1"/>
    <property type="match status" value="1"/>
</dbReference>
<keyword evidence="2 3" id="KW-0808">Transferase</keyword>
<dbReference type="InterPro" id="IPR020841">
    <property type="entry name" value="PKS_Beta-ketoAc_synthase_dom"/>
</dbReference>
<dbReference type="InterPro" id="IPR014031">
    <property type="entry name" value="Ketoacyl_synth_C"/>
</dbReference>
<keyword evidence="6" id="KW-1185">Reference proteome</keyword>
<dbReference type="GO" id="GO:0006633">
    <property type="term" value="P:fatty acid biosynthetic process"/>
    <property type="evidence" value="ECO:0007669"/>
    <property type="project" value="InterPro"/>
</dbReference>
<proteinExistence type="inferred from homology"/>
<dbReference type="PROSITE" id="PS52004">
    <property type="entry name" value="KS3_2"/>
    <property type="match status" value="1"/>
</dbReference>
<evidence type="ECO:0000256" key="1">
    <source>
        <dbReference type="ARBA" id="ARBA00008467"/>
    </source>
</evidence>
<dbReference type="EMBL" id="BANB01000017">
    <property type="protein sequence ID" value="GAN75892.1"/>
    <property type="molecule type" value="Genomic_DNA"/>
</dbReference>
<dbReference type="Gene3D" id="3.40.47.10">
    <property type="match status" value="1"/>
</dbReference>
<dbReference type="Pfam" id="PF00109">
    <property type="entry name" value="ketoacyl-synt"/>
    <property type="match status" value="1"/>
</dbReference>
<name>A0A0D6P2K1_9PROT</name>
<evidence type="ECO:0000313" key="6">
    <source>
        <dbReference type="Proteomes" id="UP000032680"/>
    </source>
</evidence>
<evidence type="ECO:0000256" key="3">
    <source>
        <dbReference type="RuleBase" id="RU003694"/>
    </source>
</evidence>
<dbReference type="InterPro" id="IPR016039">
    <property type="entry name" value="Thiolase-like"/>
</dbReference>